<keyword evidence="1" id="KW-0238">DNA-binding</keyword>
<dbReference type="PROSITE" id="PS50943">
    <property type="entry name" value="HTH_CROC1"/>
    <property type="match status" value="1"/>
</dbReference>
<dbReference type="CDD" id="cd00093">
    <property type="entry name" value="HTH_XRE"/>
    <property type="match status" value="1"/>
</dbReference>
<reference evidence="3 4" key="1">
    <citation type="submission" date="2023-08" db="EMBL/GenBank/DDBJ databases">
        <title>Functional and genomic diversity of the sorghum phyllosphere microbiome.</title>
        <authorList>
            <person name="Shade A."/>
        </authorList>
    </citation>
    <scope>NUCLEOTIDE SEQUENCE [LARGE SCALE GENOMIC DNA]</scope>
    <source>
        <strain evidence="3 4">SORGH_AS_0335</strain>
    </source>
</reference>
<name>A0ABU1I818_9BURK</name>
<evidence type="ECO:0000256" key="1">
    <source>
        <dbReference type="ARBA" id="ARBA00023125"/>
    </source>
</evidence>
<dbReference type="Gene3D" id="1.10.260.40">
    <property type="entry name" value="lambda repressor-like DNA-binding domains"/>
    <property type="match status" value="1"/>
</dbReference>
<dbReference type="Pfam" id="PF01381">
    <property type="entry name" value="HTH_3"/>
    <property type="match status" value="1"/>
</dbReference>
<comment type="caution">
    <text evidence="3">The sequence shown here is derived from an EMBL/GenBank/DDBJ whole genome shotgun (WGS) entry which is preliminary data.</text>
</comment>
<dbReference type="SUPFAM" id="SSF47413">
    <property type="entry name" value="lambda repressor-like DNA-binding domains"/>
    <property type="match status" value="1"/>
</dbReference>
<dbReference type="InterPro" id="IPR050807">
    <property type="entry name" value="TransReg_Diox_bact_type"/>
</dbReference>
<evidence type="ECO:0000313" key="3">
    <source>
        <dbReference type="EMBL" id="MDR6213230.1"/>
    </source>
</evidence>
<accession>A0ABU1I818</accession>
<dbReference type="PANTHER" id="PTHR46797">
    <property type="entry name" value="HTH-TYPE TRANSCRIPTIONAL REGULATOR"/>
    <property type="match status" value="1"/>
</dbReference>
<organism evidence="3 4">
    <name type="scientific">Paracidovorax wautersii</name>
    <dbReference type="NCBI Taxonomy" id="1177982"/>
    <lineage>
        <taxon>Bacteria</taxon>
        <taxon>Pseudomonadati</taxon>
        <taxon>Pseudomonadota</taxon>
        <taxon>Betaproteobacteria</taxon>
        <taxon>Burkholderiales</taxon>
        <taxon>Comamonadaceae</taxon>
        <taxon>Paracidovorax</taxon>
    </lineage>
</organism>
<gene>
    <name evidence="3" type="ORF">QE399_000919</name>
</gene>
<feature type="domain" description="HTH cro/C1-type" evidence="2">
    <location>
        <begin position="11"/>
        <end position="64"/>
    </location>
</feature>
<dbReference type="InterPro" id="IPR001387">
    <property type="entry name" value="Cro/C1-type_HTH"/>
</dbReference>
<sequence>MDPRRSLGLRIKELRAEHGFTQEELAERSGLFRTYMSRIESGSANPTLTMLYQIAGRFQLMYGIS</sequence>
<dbReference type="SMART" id="SM00530">
    <property type="entry name" value="HTH_XRE"/>
    <property type="match status" value="1"/>
</dbReference>
<keyword evidence="4" id="KW-1185">Reference proteome</keyword>
<dbReference type="RefSeq" id="WP_309826562.1">
    <property type="nucleotide sequence ID" value="NZ_JAVIZX010000001.1"/>
</dbReference>
<dbReference type="Proteomes" id="UP001267710">
    <property type="component" value="Unassembled WGS sequence"/>
</dbReference>
<proteinExistence type="predicted"/>
<protein>
    <submittedName>
        <fullName evidence="3">Transcriptional regulator with XRE-family HTH domain</fullName>
    </submittedName>
</protein>
<dbReference type="PANTHER" id="PTHR46797:SF1">
    <property type="entry name" value="METHYLPHOSPHONATE SYNTHASE"/>
    <property type="match status" value="1"/>
</dbReference>
<evidence type="ECO:0000259" key="2">
    <source>
        <dbReference type="PROSITE" id="PS50943"/>
    </source>
</evidence>
<dbReference type="EMBL" id="JAVIZX010000001">
    <property type="protein sequence ID" value="MDR6213230.1"/>
    <property type="molecule type" value="Genomic_DNA"/>
</dbReference>
<dbReference type="InterPro" id="IPR010982">
    <property type="entry name" value="Lambda_DNA-bd_dom_sf"/>
</dbReference>
<evidence type="ECO:0000313" key="4">
    <source>
        <dbReference type="Proteomes" id="UP001267710"/>
    </source>
</evidence>